<evidence type="ECO:0000256" key="5">
    <source>
        <dbReference type="ARBA" id="ARBA00023098"/>
    </source>
</evidence>
<evidence type="ECO:0000256" key="9">
    <source>
        <dbReference type="ARBA" id="ARBA00039046"/>
    </source>
</evidence>
<dbReference type="EMBL" id="NEDP02004694">
    <property type="protein sequence ID" value="OWF44718.1"/>
    <property type="molecule type" value="Genomic_DNA"/>
</dbReference>
<dbReference type="FunFam" id="3.60.60.10:FF:000006">
    <property type="entry name" value="N-acylethanolamine-hydrolyzing acid amidase"/>
    <property type="match status" value="1"/>
</dbReference>
<gene>
    <name evidence="16" type="ORF">KP79_PYT06907</name>
</gene>
<keyword evidence="3 13" id="KW-0732">Signal</keyword>
<evidence type="ECO:0000256" key="8">
    <source>
        <dbReference type="ARBA" id="ARBA00038527"/>
    </source>
</evidence>
<organism evidence="16 17">
    <name type="scientific">Mizuhopecten yessoensis</name>
    <name type="common">Japanese scallop</name>
    <name type="synonym">Patinopecten yessoensis</name>
    <dbReference type="NCBI Taxonomy" id="6573"/>
    <lineage>
        <taxon>Eukaryota</taxon>
        <taxon>Metazoa</taxon>
        <taxon>Spiralia</taxon>
        <taxon>Lophotrochozoa</taxon>
        <taxon>Mollusca</taxon>
        <taxon>Bivalvia</taxon>
        <taxon>Autobranchia</taxon>
        <taxon>Pteriomorphia</taxon>
        <taxon>Pectinida</taxon>
        <taxon>Pectinoidea</taxon>
        <taxon>Pectinidae</taxon>
        <taxon>Mizuhopecten</taxon>
    </lineage>
</organism>
<dbReference type="AlphaFoldDB" id="A0A210Q7K3"/>
<name>A0A210Q7K3_MIZYE</name>
<feature type="domain" description="Choloylglycine hydrolase/NAAA C-terminal" evidence="14">
    <location>
        <begin position="122"/>
        <end position="289"/>
    </location>
</feature>
<keyword evidence="5 11" id="KW-0443">Lipid metabolism</keyword>
<dbReference type="InterPro" id="IPR029130">
    <property type="entry name" value="Acid_ceramidase_N"/>
</dbReference>
<dbReference type="Gene3D" id="3.60.60.10">
    <property type="entry name" value="Penicillin V Acylase, Chain A"/>
    <property type="match status" value="1"/>
</dbReference>
<protein>
    <recommendedName>
        <fullName evidence="10">N-acylethanolamine-hydrolyzing acid amidase</fullName>
        <ecNumber evidence="9">3.5.1.60</ecNumber>
    </recommendedName>
</protein>
<feature type="signal peptide" evidence="13">
    <location>
        <begin position="1"/>
        <end position="18"/>
    </location>
</feature>
<keyword evidence="6" id="KW-0865">Zymogen</keyword>
<comment type="caution">
    <text evidence="16">The sequence shown here is derived from an EMBL/GenBank/DDBJ whole genome shotgun (WGS) entry which is preliminary data.</text>
</comment>
<dbReference type="InterPro" id="IPR016699">
    <property type="entry name" value="Acid_ceramidase-like"/>
</dbReference>
<evidence type="ECO:0000256" key="6">
    <source>
        <dbReference type="ARBA" id="ARBA00023145"/>
    </source>
</evidence>
<reference evidence="16 17" key="1">
    <citation type="journal article" date="2017" name="Nat. Ecol. Evol.">
        <title>Scallop genome provides insights into evolution of bilaterian karyotype and development.</title>
        <authorList>
            <person name="Wang S."/>
            <person name="Zhang J."/>
            <person name="Jiao W."/>
            <person name="Li J."/>
            <person name="Xun X."/>
            <person name="Sun Y."/>
            <person name="Guo X."/>
            <person name="Huan P."/>
            <person name="Dong B."/>
            <person name="Zhang L."/>
            <person name="Hu X."/>
            <person name="Sun X."/>
            <person name="Wang J."/>
            <person name="Zhao C."/>
            <person name="Wang Y."/>
            <person name="Wang D."/>
            <person name="Huang X."/>
            <person name="Wang R."/>
            <person name="Lv J."/>
            <person name="Li Y."/>
            <person name="Zhang Z."/>
            <person name="Liu B."/>
            <person name="Lu W."/>
            <person name="Hui Y."/>
            <person name="Liang J."/>
            <person name="Zhou Z."/>
            <person name="Hou R."/>
            <person name="Li X."/>
            <person name="Liu Y."/>
            <person name="Li H."/>
            <person name="Ning X."/>
            <person name="Lin Y."/>
            <person name="Zhao L."/>
            <person name="Xing Q."/>
            <person name="Dou J."/>
            <person name="Li Y."/>
            <person name="Mao J."/>
            <person name="Guo H."/>
            <person name="Dou H."/>
            <person name="Li T."/>
            <person name="Mu C."/>
            <person name="Jiang W."/>
            <person name="Fu Q."/>
            <person name="Fu X."/>
            <person name="Miao Y."/>
            <person name="Liu J."/>
            <person name="Yu Q."/>
            <person name="Li R."/>
            <person name="Liao H."/>
            <person name="Li X."/>
            <person name="Kong Y."/>
            <person name="Jiang Z."/>
            <person name="Chourrout D."/>
            <person name="Li R."/>
            <person name="Bao Z."/>
        </authorList>
    </citation>
    <scope>NUCLEOTIDE SEQUENCE [LARGE SCALE GENOMIC DNA]</scope>
    <source>
        <strain evidence="16 17">PY_sf001</strain>
    </source>
</reference>
<evidence type="ECO:0000256" key="13">
    <source>
        <dbReference type="SAM" id="SignalP"/>
    </source>
</evidence>
<keyword evidence="4 11" id="KW-0378">Hydrolase</keyword>
<comment type="subunit">
    <text evidence="8">Heterodimer of an alpha and a beta subunit, produced by autocatalytic cleavage.</text>
</comment>
<dbReference type="PIRSF" id="PIRSF017632">
    <property type="entry name" value="Acid_ceramidase-like"/>
    <property type="match status" value="1"/>
</dbReference>
<keyword evidence="17" id="KW-1185">Reference proteome</keyword>
<dbReference type="PANTHER" id="PTHR28583:SF4">
    <property type="entry name" value="N-ACYLETHANOLAMINE-HYDROLYZING ACID AMIDASE"/>
    <property type="match status" value="1"/>
</dbReference>
<dbReference type="PANTHER" id="PTHR28583">
    <property type="entry name" value="ACID AMIDASE"/>
    <property type="match status" value="1"/>
</dbReference>
<evidence type="ECO:0000313" key="16">
    <source>
        <dbReference type="EMBL" id="OWF44718.1"/>
    </source>
</evidence>
<dbReference type="GO" id="GO:0006631">
    <property type="term" value="P:fatty acid metabolic process"/>
    <property type="evidence" value="ECO:0007669"/>
    <property type="project" value="InterPro"/>
</dbReference>
<evidence type="ECO:0000313" key="17">
    <source>
        <dbReference type="Proteomes" id="UP000242188"/>
    </source>
</evidence>
<evidence type="ECO:0000256" key="12">
    <source>
        <dbReference type="PIRSR" id="PIRSR017632-1"/>
    </source>
</evidence>
<dbReference type="GO" id="GO:0017064">
    <property type="term" value="F:fatty acid amide hydrolase activity"/>
    <property type="evidence" value="ECO:0007669"/>
    <property type="project" value="InterPro"/>
</dbReference>
<proteinExistence type="inferred from homology"/>
<evidence type="ECO:0000256" key="10">
    <source>
        <dbReference type="ARBA" id="ARBA00040404"/>
    </source>
</evidence>
<evidence type="ECO:0000256" key="11">
    <source>
        <dbReference type="PIRNR" id="PIRNR017632"/>
    </source>
</evidence>
<dbReference type="Pfam" id="PF02275">
    <property type="entry name" value="CBAH"/>
    <property type="match status" value="1"/>
</dbReference>
<comment type="pathway">
    <text evidence="1">Lipid metabolism; fatty acid metabolism.</text>
</comment>
<comment type="similarity">
    <text evidence="2 11">Belongs to the acid ceramidase family.</text>
</comment>
<accession>A0A210Q7K3</accession>
<dbReference type="Proteomes" id="UP000242188">
    <property type="component" value="Unassembled WGS sequence"/>
</dbReference>
<feature type="chain" id="PRO_5012713274" description="N-acylethanolamine-hydrolyzing acid amidase" evidence="13">
    <location>
        <begin position="19"/>
        <end position="356"/>
    </location>
</feature>
<dbReference type="OrthoDB" id="5273684at2759"/>
<sequence>MAVKTWLVFLVAVTSVTGILSSFDSPPEKFVVNLDLPADQRWTHVVTKQPYVDLIPKFRQVIGGMLPEPEVLLPLVEAIAADLDSYIKSPYAQEMRGIAKSLNMNLGDIVGANLLYDVSAFCTSIVMQDDKNMIWHARNLDFSFTDLLRNITVFIDFQRNNQTVYSGVTYAGYIGLMTGQRPKVFTITADERDDGSFWMNFLVGILQRDAVPVSFLIRDTLEESTNYQAAVNKLAYSITMASVYHIVAGVNPGEGVIITKGREEPVDIWPLNLSKNRWFEVETNYDHWNSPPPDDDRRDPAIKAMTNLGQKNISKATLFNVMSTVPIRNNHTTYSVVMSAAQPQIMQAWIRHGDVY</sequence>
<keyword evidence="7" id="KW-0325">Glycoprotein</keyword>
<evidence type="ECO:0000256" key="3">
    <source>
        <dbReference type="ARBA" id="ARBA00022729"/>
    </source>
</evidence>
<dbReference type="EC" id="3.5.1.60" evidence="9"/>
<dbReference type="Pfam" id="PF15508">
    <property type="entry name" value="NAAA-beta"/>
    <property type="match status" value="1"/>
</dbReference>
<dbReference type="STRING" id="6573.A0A210Q7K3"/>
<feature type="active site" description="Nucleophile" evidence="12">
    <location>
        <position position="122"/>
    </location>
</feature>
<feature type="domain" description="Acid ceramidase N-terminal" evidence="15">
    <location>
        <begin position="26"/>
        <end position="87"/>
    </location>
</feature>
<dbReference type="GO" id="GO:0005764">
    <property type="term" value="C:lysosome"/>
    <property type="evidence" value="ECO:0007669"/>
    <property type="project" value="UniProtKB-UniRule"/>
</dbReference>
<evidence type="ECO:0000256" key="1">
    <source>
        <dbReference type="ARBA" id="ARBA00004872"/>
    </source>
</evidence>
<evidence type="ECO:0000259" key="15">
    <source>
        <dbReference type="Pfam" id="PF15508"/>
    </source>
</evidence>
<evidence type="ECO:0000259" key="14">
    <source>
        <dbReference type="Pfam" id="PF02275"/>
    </source>
</evidence>
<dbReference type="InterPro" id="IPR029132">
    <property type="entry name" value="CBAH/NAAA_C"/>
</dbReference>
<evidence type="ECO:0000256" key="2">
    <source>
        <dbReference type="ARBA" id="ARBA00005730"/>
    </source>
</evidence>
<dbReference type="GO" id="GO:0047412">
    <property type="term" value="F:N-(long-chain-acyl)ethanolamine deacylase activity"/>
    <property type="evidence" value="ECO:0007669"/>
    <property type="project" value="UniProtKB-EC"/>
</dbReference>
<dbReference type="CDD" id="cd01903">
    <property type="entry name" value="Ntn_AC_NAAA"/>
    <property type="match status" value="1"/>
</dbReference>
<evidence type="ECO:0000256" key="4">
    <source>
        <dbReference type="ARBA" id="ARBA00022801"/>
    </source>
</evidence>
<evidence type="ECO:0000256" key="7">
    <source>
        <dbReference type="ARBA" id="ARBA00023180"/>
    </source>
</evidence>